<feature type="binding site" evidence="15">
    <location>
        <position position="458"/>
    </location>
    <ligand>
        <name>Mg(2+)</name>
        <dbReference type="ChEBI" id="CHEBI:18420"/>
        <note>shared with alpha subunit</note>
    </ligand>
</feature>
<dbReference type="AlphaFoldDB" id="A0A411YK50"/>
<evidence type="ECO:0000256" key="16">
    <source>
        <dbReference type="PROSITE-ProRule" id="PRU00209"/>
    </source>
</evidence>
<dbReference type="NCBIfam" id="TIGR00472">
    <property type="entry name" value="pheT_bact"/>
    <property type="match status" value="1"/>
</dbReference>
<evidence type="ECO:0000259" key="17">
    <source>
        <dbReference type="PROSITE" id="PS50886"/>
    </source>
</evidence>
<keyword evidence="7 15" id="KW-0479">Metal-binding</keyword>
<dbReference type="InterPro" id="IPR033714">
    <property type="entry name" value="tRNA_bind_bactPheRS"/>
</dbReference>
<dbReference type="PROSITE" id="PS51483">
    <property type="entry name" value="B5"/>
    <property type="match status" value="1"/>
</dbReference>
<feature type="domain" description="TRNA-binding" evidence="17">
    <location>
        <begin position="39"/>
        <end position="147"/>
    </location>
</feature>
<dbReference type="InterPro" id="IPR036690">
    <property type="entry name" value="Fdx_antiC-bd_sf"/>
</dbReference>
<keyword evidence="12 15" id="KW-0648">Protein biosynthesis</keyword>
<dbReference type="Gene3D" id="3.30.930.10">
    <property type="entry name" value="Bira Bifunctional Protein, Domain 2"/>
    <property type="match status" value="1"/>
</dbReference>
<evidence type="ECO:0000256" key="13">
    <source>
        <dbReference type="ARBA" id="ARBA00023146"/>
    </source>
</evidence>
<dbReference type="InterPro" id="IPR005121">
    <property type="entry name" value="Fdx_antiC-bd"/>
</dbReference>
<comment type="subcellular location">
    <subcellularLocation>
        <location evidence="1 15">Cytoplasm</location>
    </subcellularLocation>
</comment>
<dbReference type="EC" id="6.1.1.20" evidence="15"/>
<dbReference type="CDD" id="cd02796">
    <property type="entry name" value="tRNA_bind_bactPheRS"/>
    <property type="match status" value="1"/>
</dbReference>
<dbReference type="SUPFAM" id="SSF50249">
    <property type="entry name" value="Nucleic acid-binding proteins"/>
    <property type="match status" value="1"/>
</dbReference>
<dbReference type="Pfam" id="PF03484">
    <property type="entry name" value="B5"/>
    <property type="match status" value="1"/>
</dbReference>
<keyword evidence="10 15" id="KW-0460">Magnesium</keyword>
<keyword evidence="4 15" id="KW-0963">Cytoplasm</keyword>
<dbReference type="Proteomes" id="UP000291469">
    <property type="component" value="Chromosome"/>
</dbReference>
<dbReference type="InterPro" id="IPR009061">
    <property type="entry name" value="DNA-bd_dom_put_sf"/>
</dbReference>
<evidence type="ECO:0000259" key="18">
    <source>
        <dbReference type="PROSITE" id="PS51447"/>
    </source>
</evidence>
<comment type="cofactor">
    <cofactor evidence="15">
        <name>Mg(2+)</name>
        <dbReference type="ChEBI" id="CHEBI:18420"/>
    </cofactor>
    <text evidence="15">Binds 2 magnesium ions per tetramer.</text>
</comment>
<dbReference type="SUPFAM" id="SSF56037">
    <property type="entry name" value="PheT/TilS domain"/>
    <property type="match status" value="1"/>
</dbReference>
<dbReference type="PROSITE" id="PS51447">
    <property type="entry name" value="FDX_ACB"/>
    <property type="match status" value="1"/>
</dbReference>
<dbReference type="GO" id="GO:0000287">
    <property type="term" value="F:magnesium ion binding"/>
    <property type="evidence" value="ECO:0007669"/>
    <property type="project" value="UniProtKB-UniRule"/>
</dbReference>
<evidence type="ECO:0000256" key="2">
    <source>
        <dbReference type="ARBA" id="ARBA00008653"/>
    </source>
</evidence>
<dbReference type="GO" id="GO:0004826">
    <property type="term" value="F:phenylalanine-tRNA ligase activity"/>
    <property type="evidence" value="ECO:0007669"/>
    <property type="project" value="UniProtKB-UniRule"/>
</dbReference>
<dbReference type="GO" id="GO:0009328">
    <property type="term" value="C:phenylalanine-tRNA ligase complex"/>
    <property type="evidence" value="ECO:0007669"/>
    <property type="project" value="TreeGrafter"/>
</dbReference>
<dbReference type="InterPro" id="IPR004532">
    <property type="entry name" value="Phe-tRNA-ligase_IIc_bsu_bact"/>
</dbReference>
<evidence type="ECO:0000256" key="3">
    <source>
        <dbReference type="ARBA" id="ARBA00011209"/>
    </source>
</evidence>
<dbReference type="Pfam" id="PF03483">
    <property type="entry name" value="B3_4"/>
    <property type="match status" value="1"/>
</dbReference>
<dbReference type="Gene3D" id="2.40.50.140">
    <property type="entry name" value="Nucleic acid-binding proteins"/>
    <property type="match status" value="1"/>
</dbReference>
<dbReference type="Pfam" id="PF17759">
    <property type="entry name" value="tRNA_synthFbeta"/>
    <property type="match status" value="1"/>
</dbReference>
<reference evidence="20 21" key="1">
    <citation type="submission" date="2019-01" db="EMBL/GenBank/DDBJ databases">
        <title>Egibacter rhizosphaerae EGI 80759T.</title>
        <authorList>
            <person name="Chen D.-D."/>
            <person name="Tian Y."/>
            <person name="Jiao J.-Y."/>
            <person name="Zhang X.-T."/>
            <person name="Zhang Y.-G."/>
            <person name="Zhang Y."/>
            <person name="Xiao M."/>
            <person name="Shu W.-S."/>
            <person name="Li W.-J."/>
        </authorList>
    </citation>
    <scope>NUCLEOTIDE SEQUENCE [LARGE SCALE GENOMIC DNA]</scope>
    <source>
        <strain evidence="20 21">EGI 80759</strain>
    </source>
</reference>
<dbReference type="GO" id="GO:0005524">
    <property type="term" value="F:ATP binding"/>
    <property type="evidence" value="ECO:0007669"/>
    <property type="project" value="UniProtKB-UniRule"/>
</dbReference>
<keyword evidence="8 15" id="KW-0547">Nucleotide-binding</keyword>
<keyword evidence="5 16" id="KW-0820">tRNA-binding</keyword>
<dbReference type="GO" id="GO:0006432">
    <property type="term" value="P:phenylalanyl-tRNA aminoacylation"/>
    <property type="evidence" value="ECO:0007669"/>
    <property type="project" value="UniProtKB-UniRule"/>
</dbReference>
<accession>A0A411YK50</accession>
<dbReference type="SUPFAM" id="SSF54991">
    <property type="entry name" value="Anticodon-binding domain of PheRS"/>
    <property type="match status" value="1"/>
</dbReference>
<proteinExistence type="inferred from homology"/>
<keyword evidence="11 16" id="KW-0694">RNA-binding</keyword>
<dbReference type="SMART" id="SM00896">
    <property type="entry name" value="FDX-ACB"/>
    <property type="match status" value="1"/>
</dbReference>
<dbReference type="RefSeq" id="WP_131156553.1">
    <property type="nucleotide sequence ID" value="NZ_CP036402.1"/>
</dbReference>
<dbReference type="HAMAP" id="MF_00283">
    <property type="entry name" value="Phe_tRNA_synth_beta1"/>
    <property type="match status" value="1"/>
</dbReference>
<dbReference type="Pfam" id="PF01588">
    <property type="entry name" value="tRNA_bind"/>
    <property type="match status" value="1"/>
</dbReference>
<dbReference type="InterPro" id="IPR020825">
    <property type="entry name" value="Phe-tRNA_synthase-like_B3/B4"/>
</dbReference>
<evidence type="ECO:0000256" key="15">
    <source>
        <dbReference type="HAMAP-Rule" id="MF_00283"/>
    </source>
</evidence>
<feature type="domain" description="B5" evidence="19">
    <location>
        <begin position="396"/>
        <end position="474"/>
    </location>
</feature>
<protein>
    <recommendedName>
        <fullName evidence="15">Phenylalanine--tRNA ligase beta subunit</fullName>
        <ecNumber evidence="15">6.1.1.20</ecNumber>
    </recommendedName>
    <alternativeName>
        <fullName evidence="15">Phenylalanyl-tRNA synthetase beta subunit</fullName>
        <shortName evidence="15">PheRS</shortName>
    </alternativeName>
</protein>
<evidence type="ECO:0000256" key="10">
    <source>
        <dbReference type="ARBA" id="ARBA00022842"/>
    </source>
</evidence>
<dbReference type="SMART" id="SM00873">
    <property type="entry name" value="B3_4"/>
    <property type="match status" value="1"/>
</dbReference>
<dbReference type="InterPro" id="IPR045060">
    <property type="entry name" value="Phe-tRNA-ligase_IIc_bsu"/>
</dbReference>
<dbReference type="InterPro" id="IPR045864">
    <property type="entry name" value="aa-tRNA-synth_II/BPL/LPL"/>
</dbReference>
<dbReference type="InterPro" id="IPR002547">
    <property type="entry name" value="tRNA-bd_dom"/>
</dbReference>
<feature type="domain" description="FDX-ACB" evidence="18">
    <location>
        <begin position="714"/>
        <end position="807"/>
    </location>
</feature>
<feature type="binding site" evidence="15">
    <location>
        <position position="462"/>
    </location>
    <ligand>
        <name>Mg(2+)</name>
        <dbReference type="ChEBI" id="CHEBI:18420"/>
        <note>shared with alpha subunit</note>
    </ligand>
</feature>
<evidence type="ECO:0000259" key="19">
    <source>
        <dbReference type="PROSITE" id="PS51483"/>
    </source>
</evidence>
<keyword evidence="6 15" id="KW-0436">Ligase</keyword>
<evidence type="ECO:0000256" key="9">
    <source>
        <dbReference type="ARBA" id="ARBA00022840"/>
    </source>
</evidence>
<evidence type="ECO:0000256" key="6">
    <source>
        <dbReference type="ARBA" id="ARBA00022598"/>
    </source>
</evidence>
<evidence type="ECO:0000256" key="4">
    <source>
        <dbReference type="ARBA" id="ARBA00022490"/>
    </source>
</evidence>
<comment type="catalytic activity">
    <reaction evidence="14 15">
        <text>tRNA(Phe) + L-phenylalanine + ATP = L-phenylalanyl-tRNA(Phe) + AMP + diphosphate + H(+)</text>
        <dbReference type="Rhea" id="RHEA:19413"/>
        <dbReference type="Rhea" id="RHEA-COMP:9668"/>
        <dbReference type="Rhea" id="RHEA-COMP:9699"/>
        <dbReference type="ChEBI" id="CHEBI:15378"/>
        <dbReference type="ChEBI" id="CHEBI:30616"/>
        <dbReference type="ChEBI" id="CHEBI:33019"/>
        <dbReference type="ChEBI" id="CHEBI:58095"/>
        <dbReference type="ChEBI" id="CHEBI:78442"/>
        <dbReference type="ChEBI" id="CHEBI:78531"/>
        <dbReference type="ChEBI" id="CHEBI:456215"/>
        <dbReference type="EC" id="6.1.1.20"/>
    </reaction>
</comment>
<dbReference type="Gene3D" id="3.30.56.10">
    <property type="match status" value="2"/>
</dbReference>
<dbReference type="InterPro" id="IPR041616">
    <property type="entry name" value="PheRS_beta_core"/>
</dbReference>
<dbReference type="PROSITE" id="PS50886">
    <property type="entry name" value="TRBD"/>
    <property type="match status" value="1"/>
</dbReference>
<dbReference type="SUPFAM" id="SSF55681">
    <property type="entry name" value="Class II aaRS and biotin synthetases"/>
    <property type="match status" value="1"/>
</dbReference>
<name>A0A411YK50_9ACTN</name>
<dbReference type="InterPro" id="IPR005147">
    <property type="entry name" value="tRNA_synthase_B5-dom"/>
</dbReference>
<dbReference type="OrthoDB" id="9805455at2"/>
<dbReference type="SMART" id="SM00874">
    <property type="entry name" value="B5"/>
    <property type="match status" value="1"/>
</dbReference>
<evidence type="ECO:0000256" key="7">
    <source>
        <dbReference type="ARBA" id="ARBA00022723"/>
    </source>
</evidence>
<organism evidence="20 21">
    <name type="scientific">Egibacter rhizosphaerae</name>
    <dbReference type="NCBI Taxonomy" id="1670831"/>
    <lineage>
        <taxon>Bacteria</taxon>
        <taxon>Bacillati</taxon>
        <taxon>Actinomycetota</taxon>
        <taxon>Nitriliruptoria</taxon>
        <taxon>Egibacterales</taxon>
        <taxon>Egibacteraceae</taxon>
        <taxon>Egibacter</taxon>
    </lineage>
</organism>
<dbReference type="EMBL" id="CP036402">
    <property type="protein sequence ID" value="QBI21561.1"/>
    <property type="molecule type" value="Genomic_DNA"/>
</dbReference>
<dbReference type="SUPFAM" id="SSF46955">
    <property type="entry name" value="Putative DNA-binding domain"/>
    <property type="match status" value="1"/>
</dbReference>
<dbReference type="PANTHER" id="PTHR10947">
    <property type="entry name" value="PHENYLALANYL-TRNA SYNTHETASE BETA CHAIN AND LEUCINE-RICH REPEAT-CONTAINING PROTEIN 47"/>
    <property type="match status" value="1"/>
</dbReference>
<dbReference type="KEGG" id="erz:ER308_19625"/>
<evidence type="ECO:0000313" key="20">
    <source>
        <dbReference type="EMBL" id="QBI21561.1"/>
    </source>
</evidence>
<dbReference type="GO" id="GO:0000049">
    <property type="term" value="F:tRNA binding"/>
    <property type="evidence" value="ECO:0007669"/>
    <property type="project" value="UniProtKB-UniRule"/>
</dbReference>
<keyword evidence="13 15" id="KW-0030">Aminoacyl-tRNA synthetase</keyword>
<keyword evidence="9 15" id="KW-0067">ATP-binding</keyword>
<comment type="subunit">
    <text evidence="3 15">Tetramer of two alpha and two beta subunits.</text>
</comment>
<gene>
    <name evidence="15" type="primary">pheT</name>
    <name evidence="20" type="ORF">ER308_19625</name>
</gene>
<evidence type="ECO:0000256" key="5">
    <source>
        <dbReference type="ARBA" id="ARBA00022555"/>
    </source>
</evidence>
<feature type="binding site" evidence="15">
    <location>
        <position position="452"/>
    </location>
    <ligand>
        <name>Mg(2+)</name>
        <dbReference type="ChEBI" id="CHEBI:18420"/>
        <note>shared with alpha subunit</note>
    </ligand>
</feature>
<dbReference type="Pfam" id="PF03147">
    <property type="entry name" value="FDX-ACB"/>
    <property type="match status" value="1"/>
</dbReference>
<dbReference type="Gene3D" id="3.30.70.380">
    <property type="entry name" value="Ferrodoxin-fold anticodon-binding domain"/>
    <property type="match status" value="1"/>
</dbReference>
<keyword evidence="21" id="KW-1185">Reference proteome</keyword>
<evidence type="ECO:0000313" key="21">
    <source>
        <dbReference type="Proteomes" id="UP000291469"/>
    </source>
</evidence>
<dbReference type="InterPro" id="IPR012340">
    <property type="entry name" value="NA-bd_OB-fold"/>
</dbReference>
<dbReference type="CDD" id="cd00769">
    <property type="entry name" value="PheRS_beta_core"/>
    <property type="match status" value="1"/>
</dbReference>
<sequence length="808" mass="86633">MRVPYSWLREHVELDLPVQELAERLTLGGIEVDDIVRPTAGTRGVRVLEVTDVEPVEGSDKLHLVEATDGAETWQMVAGASNFGPGDRVPGALPGATLPGGLEVGRRTLFGHTSNGMLASQYELGLSDDHSGIWVLERDAPLGADLADWLDLDDPVLVLEVTPDRGYALSIHGLARDIAAIVGTEVHLPEPEAPQGDPGVPVTLHDTERCPRFDARRISRVTVGPSPAWLQRRLAAAGMRPVSNVVDATNHAMLETGNPVHAYDLATLAGPAIEVRTAHPGERLRTLDGVDRALDADDLVICDAQGPVALAGVMGGEATEISAGTSEVLLEVANFSPTTVLRTARRHGLHTEGSRRWEKAVPEEGVTLAATRAAGLIAETSGGEVTGGSDTHPRPRQRPTIHLRTRRAAARLGLDLSTDEQRGLLERIGCEVTEPARDEAAIDVTPPAYRPDLTLEADLHEEIARLHGYERVPEQVPSSGQVGRREPEHEARRAVRRSLAGGGWTEVMPFPFMAEDDLELFGLPAHDRRRQPIPLVNPLSKEEAVLRTTLLPGLLRVVRHNANRQVPDVGIFEVGRVFLAPVSDEPGADGGPDGVRLPAEPLLVGFAATGAFERPRYDRPARPADVFDLLGAVELVREAVGRGGMHVEPTEEAPYHPGRAARLSLDGVALGAVGELHPRVAEAAGVPPRTLVGELRLAPLVTGGVRSRVARHPSPLPGVRFDVAAVVDEAVPAAEVEAAVRAGAGPRLADLRLFDVYRGPSVGDGRKSLAYRVRIEDPERQLTDTDEQAAIDGVEEAVRDRVGGSLRR</sequence>
<dbReference type="PANTHER" id="PTHR10947:SF0">
    <property type="entry name" value="PHENYLALANINE--TRNA LIGASE BETA SUBUNIT"/>
    <property type="match status" value="1"/>
</dbReference>
<evidence type="ECO:0000256" key="14">
    <source>
        <dbReference type="ARBA" id="ARBA00049255"/>
    </source>
</evidence>
<evidence type="ECO:0000256" key="8">
    <source>
        <dbReference type="ARBA" id="ARBA00022741"/>
    </source>
</evidence>
<feature type="binding site" evidence="15">
    <location>
        <position position="461"/>
    </location>
    <ligand>
        <name>Mg(2+)</name>
        <dbReference type="ChEBI" id="CHEBI:18420"/>
        <note>shared with alpha subunit</note>
    </ligand>
</feature>
<evidence type="ECO:0000256" key="12">
    <source>
        <dbReference type="ARBA" id="ARBA00022917"/>
    </source>
</evidence>
<evidence type="ECO:0000256" key="11">
    <source>
        <dbReference type="ARBA" id="ARBA00022884"/>
    </source>
</evidence>
<dbReference type="Gene3D" id="3.50.40.10">
    <property type="entry name" value="Phenylalanyl-trna Synthetase, Chain B, domain 3"/>
    <property type="match status" value="1"/>
</dbReference>
<comment type="similarity">
    <text evidence="2 15">Belongs to the phenylalanyl-tRNA synthetase beta subunit family. Type 1 subfamily.</text>
</comment>
<evidence type="ECO:0000256" key="1">
    <source>
        <dbReference type="ARBA" id="ARBA00004496"/>
    </source>
</evidence>
<dbReference type="InterPro" id="IPR005146">
    <property type="entry name" value="B3/B4_tRNA-bd"/>
</dbReference>